<comment type="caution">
    <text evidence="2">The sequence shown here is derived from an EMBL/GenBank/DDBJ whole genome shotgun (WGS) entry which is preliminary data.</text>
</comment>
<keyword evidence="1" id="KW-1133">Transmembrane helix</keyword>
<accession>A0AA42B2T5</accession>
<name>A0AA42B2T5_PAPNU</name>
<sequence length="207" mass="24133">MRTKLLGLKHIRGHIRQSVHWNSLGTIVFLVSCVTLLTVVVILTCPQVLEVFRFFFPLLFSTGICITVAYQFLLSSGNYHHQEDWDRGITNFEEEIRGDQARQQQRSYGNQFTFFMEDVVEASPVSLDGQLDKHVEEENYHHLRVKVVMKGNKKQEVERNTENDNSNDNIGGDCLEEEEQQIISSRVHNFAEGVWNCYFGRDYIWED</sequence>
<evidence type="ECO:0000256" key="1">
    <source>
        <dbReference type="SAM" id="Phobius"/>
    </source>
</evidence>
<evidence type="ECO:0000313" key="3">
    <source>
        <dbReference type="Proteomes" id="UP001177140"/>
    </source>
</evidence>
<gene>
    <name evidence="2" type="ORF">MKW94_018849</name>
</gene>
<keyword evidence="1" id="KW-0472">Membrane</keyword>
<dbReference type="EMBL" id="JAJJMA010311232">
    <property type="protein sequence ID" value="MCL7049034.1"/>
    <property type="molecule type" value="Genomic_DNA"/>
</dbReference>
<feature type="transmembrane region" description="Helical" evidence="1">
    <location>
        <begin position="21"/>
        <end position="42"/>
    </location>
</feature>
<organism evidence="2 3">
    <name type="scientific">Papaver nudicaule</name>
    <name type="common">Iceland poppy</name>
    <dbReference type="NCBI Taxonomy" id="74823"/>
    <lineage>
        <taxon>Eukaryota</taxon>
        <taxon>Viridiplantae</taxon>
        <taxon>Streptophyta</taxon>
        <taxon>Embryophyta</taxon>
        <taxon>Tracheophyta</taxon>
        <taxon>Spermatophyta</taxon>
        <taxon>Magnoliopsida</taxon>
        <taxon>Ranunculales</taxon>
        <taxon>Papaveraceae</taxon>
        <taxon>Papaveroideae</taxon>
        <taxon>Papaver</taxon>
    </lineage>
</organism>
<feature type="transmembrane region" description="Helical" evidence="1">
    <location>
        <begin position="54"/>
        <end position="73"/>
    </location>
</feature>
<dbReference type="AlphaFoldDB" id="A0AA42B2T5"/>
<protein>
    <submittedName>
        <fullName evidence="2">Uncharacterized protein</fullName>
    </submittedName>
</protein>
<dbReference type="Proteomes" id="UP001177140">
    <property type="component" value="Unassembled WGS sequence"/>
</dbReference>
<proteinExistence type="predicted"/>
<keyword evidence="1" id="KW-0812">Transmembrane</keyword>
<dbReference type="PROSITE" id="PS51257">
    <property type="entry name" value="PROKAR_LIPOPROTEIN"/>
    <property type="match status" value="1"/>
</dbReference>
<evidence type="ECO:0000313" key="2">
    <source>
        <dbReference type="EMBL" id="MCL7049034.1"/>
    </source>
</evidence>
<keyword evidence="3" id="KW-1185">Reference proteome</keyword>
<reference evidence="2" key="1">
    <citation type="submission" date="2022-03" db="EMBL/GenBank/DDBJ databases">
        <title>A functionally conserved STORR gene fusion in Papaver species that diverged 16.8 million years ago.</title>
        <authorList>
            <person name="Catania T."/>
        </authorList>
    </citation>
    <scope>NUCLEOTIDE SEQUENCE</scope>
    <source>
        <strain evidence="2">S-191538</strain>
    </source>
</reference>